<accession>A0AA39J5G4</accession>
<dbReference type="AlphaFoldDB" id="A0AA39J5G4"/>
<keyword evidence="2" id="KW-1185">Reference proteome</keyword>
<dbReference type="Proteomes" id="UP001175226">
    <property type="component" value="Unassembled WGS sequence"/>
</dbReference>
<comment type="caution">
    <text evidence="1">The sequence shown here is derived from an EMBL/GenBank/DDBJ whole genome shotgun (WGS) entry which is preliminary data.</text>
</comment>
<gene>
    <name evidence="1" type="ORF">EV421DRAFT_1907850</name>
</gene>
<evidence type="ECO:0000313" key="1">
    <source>
        <dbReference type="EMBL" id="KAK0436510.1"/>
    </source>
</evidence>
<reference evidence="1" key="1">
    <citation type="submission" date="2023-06" db="EMBL/GenBank/DDBJ databases">
        <authorList>
            <consortium name="Lawrence Berkeley National Laboratory"/>
            <person name="Ahrendt S."/>
            <person name="Sahu N."/>
            <person name="Indic B."/>
            <person name="Wong-Bajracharya J."/>
            <person name="Merenyi Z."/>
            <person name="Ke H.-M."/>
            <person name="Monk M."/>
            <person name="Kocsube S."/>
            <person name="Drula E."/>
            <person name="Lipzen A."/>
            <person name="Balint B."/>
            <person name="Henrissat B."/>
            <person name="Andreopoulos B."/>
            <person name="Martin F.M."/>
            <person name="Harder C.B."/>
            <person name="Rigling D."/>
            <person name="Ford K.L."/>
            <person name="Foster G.D."/>
            <person name="Pangilinan J."/>
            <person name="Papanicolaou A."/>
            <person name="Barry K."/>
            <person name="LaButti K."/>
            <person name="Viragh M."/>
            <person name="Koriabine M."/>
            <person name="Yan M."/>
            <person name="Riley R."/>
            <person name="Champramary S."/>
            <person name="Plett K.L."/>
            <person name="Tsai I.J."/>
            <person name="Slot J."/>
            <person name="Sipos G."/>
            <person name="Plett J."/>
            <person name="Nagy L.G."/>
            <person name="Grigoriev I.V."/>
        </authorList>
    </citation>
    <scope>NUCLEOTIDE SEQUENCE</scope>
    <source>
        <strain evidence="1">FPL87.14</strain>
    </source>
</reference>
<proteinExistence type="predicted"/>
<name>A0AA39J5G4_9AGAR</name>
<evidence type="ECO:0000313" key="2">
    <source>
        <dbReference type="Proteomes" id="UP001175226"/>
    </source>
</evidence>
<dbReference type="EMBL" id="JAUEPT010000054">
    <property type="protein sequence ID" value="KAK0436510.1"/>
    <property type="molecule type" value="Genomic_DNA"/>
</dbReference>
<organism evidence="1 2">
    <name type="scientific">Armillaria borealis</name>
    <dbReference type="NCBI Taxonomy" id="47425"/>
    <lineage>
        <taxon>Eukaryota</taxon>
        <taxon>Fungi</taxon>
        <taxon>Dikarya</taxon>
        <taxon>Basidiomycota</taxon>
        <taxon>Agaricomycotina</taxon>
        <taxon>Agaricomycetes</taxon>
        <taxon>Agaricomycetidae</taxon>
        <taxon>Agaricales</taxon>
        <taxon>Marasmiineae</taxon>
        <taxon>Physalacriaceae</taxon>
        <taxon>Armillaria</taxon>
    </lineage>
</organism>
<sequence>MSLDYDLFHYHRYNRIGDGSLSIIGVFAASSEYEYAIRLYYSLEQRLWLAEFGPAFERAIYADTVLRFLDRIYEEYFSLWPENVSGGFTGGNDPDKEQRKIEIFMLFIMGLKQLWLYNHHGPHRWNCSAIIDVLDDLESMATREFQKIRHVFGHPCVIVPS</sequence>
<protein>
    <submittedName>
        <fullName evidence="1">Uncharacterized protein</fullName>
    </submittedName>
</protein>